<evidence type="ECO:0000259" key="12">
    <source>
        <dbReference type="Pfam" id="PF01433"/>
    </source>
</evidence>
<feature type="binding site" evidence="9">
    <location>
        <position position="1328"/>
    </location>
    <ligand>
        <name>Zn(2+)</name>
        <dbReference type="ChEBI" id="CHEBI:29105"/>
        <note>catalytic</note>
    </ligand>
</feature>
<keyword evidence="5" id="KW-0378">Hydrolase</keyword>
<dbReference type="Gene3D" id="1.25.50.20">
    <property type="match status" value="2"/>
</dbReference>
<keyword evidence="11" id="KW-0812">Transmembrane</keyword>
<keyword evidence="11" id="KW-1133">Transmembrane helix</keyword>
<keyword evidence="4 9" id="KW-0479">Metal-binding</keyword>
<dbReference type="PANTHER" id="PTHR11533">
    <property type="entry name" value="PROTEASE M1 ZINC METALLOPROTEASE"/>
    <property type="match status" value="1"/>
</dbReference>
<dbReference type="Pfam" id="PF11838">
    <property type="entry name" value="ERAP1_C"/>
    <property type="match status" value="2"/>
</dbReference>
<reference evidence="16 17" key="1">
    <citation type="submission" date="2022-11" db="UniProtKB">
        <authorList>
            <consortium name="WormBaseParasite"/>
        </authorList>
    </citation>
    <scope>IDENTIFICATION</scope>
</reference>
<dbReference type="PRINTS" id="PR00756">
    <property type="entry name" value="ALADIPTASE"/>
</dbReference>
<dbReference type="GO" id="GO:0042277">
    <property type="term" value="F:peptide binding"/>
    <property type="evidence" value="ECO:0007669"/>
    <property type="project" value="TreeGrafter"/>
</dbReference>
<evidence type="ECO:0000256" key="1">
    <source>
        <dbReference type="ARBA" id="ARBA00010136"/>
    </source>
</evidence>
<evidence type="ECO:0000256" key="3">
    <source>
        <dbReference type="ARBA" id="ARBA00022670"/>
    </source>
</evidence>
<dbReference type="WBParaSite" id="PgR003_g014_t03">
    <property type="protein sequence ID" value="PgR003_g014_t03"/>
    <property type="gene ID" value="PgR003_g014"/>
</dbReference>
<dbReference type="PROSITE" id="PS00141">
    <property type="entry name" value="ASP_PROTEASE"/>
    <property type="match status" value="1"/>
</dbReference>
<dbReference type="InterPro" id="IPR001969">
    <property type="entry name" value="Aspartic_peptidase_AS"/>
</dbReference>
<feature type="binding site" evidence="9">
    <location>
        <position position="1305"/>
    </location>
    <ligand>
        <name>Zn(2+)</name>
        <dbReference type="ChEBI" id="CHEBI:29105"/>
        <note>catalytic</note>
    </ligand>
</feature>
<evidence type="ECO:0000256" key="8">
    <source>
        <dbReference type="PIRSR" id="PIRSR634016-1"/>
    </source>
</evidence>
<feature type="domain" description="Aminopeptidase N-like N-terminal" evidence="14">
    <location>
        <begin position="999"/>
        <end position="1196"/>
    </location>
</feature>
<comment type="cofactor">
    <cofactor evidence="9">
        <name>Zn(2+)</name>
        <dbReference type="ChEBI" id="CHEBI:29105"/>
    </cofactor>
    <text evidence="9">Binds 1 zinc ion per subunit.</text>
</comment>
<keyword evidence="2" id="KW-0031">Aminopeptidase</keyword>
<dbReference type="GO" id="GO:0070006">
    <property type="term" value="F:metalloaminopeptidase activity"/>
    <property type="evidence" value="ECO:0007669"/>
    <property type="project" value="TreeGrafter"/>
</dbReference>
<feature type="site" description="Transition state stabilizer" evidence="10">
    <location>
        <position position="1387"/>
    </location>
</feature>
<protein>
    <submittedName>
        <fullName evidence="16 17">Aminopeptidase N</fullName>
    </submittedName>
</protein>
<evidence type="ECO:0000256" key="2">
    <source>
        <dbReference type="ARBA" id="ARBA00022438"/>
    </source>
</evidence>
<feature type="domain" description="ERAP1-like C-terminal" evidence="13">
    <location>
        <begin position="626"/>
        <end position="932"/>
    </location>
</feature>
<feature type="active site" description="Proton acceptor" evidence="8">
    <location>
        <position position="1306"/>
    </location>
</feature>
<dbReference type="WBParaSite" id="PgR003_g014_t02">
    <property type="protein sequence ID" value="PgR003_g014_t02"/>
    <property type="gene ID" value="PgR003_g014"/>
</dbReference>
<accession>A0A915AA25</accession>
<dbReference type="Gene3D" id="2.60.40.1730">
    <property type="entry name" value="tricorn interacting facor f3 domain"/>
    <property type="match status" value="2"/>
</dbReference>
<dbReference type="InterPro" id="IPR042097">
    <property type="entry name" value="Aminopeptidase_N-like_N_sf"/>
</dbReference>
<dbReference type="WBParaSite" id="PgR003_g014_t04">
    <property type="protein sequence ID" value="PgR003_g014_t04"/>
    <property type="gene ID" value="PgR003_g014"/>
</dbReference>
<proteinExistence type="inferred from homology"/>
<feature type="domain" description="Peptidase M1 membrane alanine aminopeptidase" evidence="12">
    <location>
        <begin position="320"/>
        <end position="525"/>
    </location>
</feature>
<dbReference type="CDD" id="cd09601">
    <property type="entry name" value="M1_APN-Q_like"/>
    <property type="match status" value="2"/>
</dbReference>
<keyword evidence="15" id="KW-1185">Reference proteome</keyword>
<feature type="domain" description="Peptidase M1 membrane alanine aminopeptidase" evidence="12">
    <location>
        <begin position="1232"/>
        <end position="1457"/>
    </location>
</feature>
<dbReference type="InterPro" id="IPR024571">
    <property type="entry name" value="ERAP1-like_C_dom"/>
</dbReference>
<dbReference type="InterPro" id="IPR045357">
    <property type="entry name" value="Aminopeptidase_N-like_N"/>
</dbReference>
<dbReference type="GO" id="GO:0006508">
    <property type="term" value="P:proteolysis"/>
    <property type="evidence" value="ECO:0007669"/>
    <property type="project" value="UniProtKB-KW"/>
</dbReference>
<feature type="domain" description="ERAP1-like C-terminal" evidence="13">
    <location>
        <begin position="1538"/>
        <end position="1833"/>
    </location>
</feature>
<dbReference type="PANTHER" id="PTHR11533:SF293">
    <property type="entry name" value="AMINOPEPTIDASE-2-RELATED"/>
    <property type="match status" value="1"/>
</dbReference>
<name>A0A915AA25_PARUN</name>
<dbReference type="SUPFAM" id="SSF55486">
    <property type="entry name" value="Metalloproteases ('zincins'), catalytic domain"/>
    <property type="match status" value="2"/>
</dbReference>
<dbReference type="InterPro" id="IPR050344">
    <property type="entry name" value="Peptidase_M1_aminopeptidases"/>
</dbReference>
<dbReference type="GO" id="GO:0043171">
    <property type="term" value="P:peptide catabolic process"/>
    <property type="evidence" value="ECO:0007669"/>
    <property type="project" value="TreeGrafter"/>
</dbReference>
<keyword evidence="6 9" id="KW-0862">Zinc</keyword>
<dbReference type="GO" id="GO:0004190">
    <property type="term" value="F:aspartic-type endopeptidase activity"/>
    <property type="evidence" value="ECO:0007669"/>
    <property type="project" value="InterPro"/>
</dbReference>
<dbReference type="Pfam" id="PF17900">
    <property type="entry name" value="Peptidase_M1_N"/>
    <property type="match status" value="2"/>
</dbReference>
<organism evidence="15 16">
    <name type="scientific">Parascaris univalens</name>
    <name type="common">Nematode worm</name>
    <dbReference type="NCBI Taxonomy" id="6257"/>
    <lineage>
        <taxon>Eukaryota</taxon>
        <taxon>Metazoa</taxon>
        <taxon>Ecdysozoa</taxon>
        <taxon>Nematoda</taxon>
        <taxon>Chromadorea</taxon>
        <taxon>Rhabditida</taxon>
        <taxon>Spirurina</taxon>
        <taxon>Ascaridomorpha</taxon>
        <taxon>Ascaridoidea</taxon>
        <taxon>Ascarididae</taxon>
        <taxon>Parascaris</taxon>
    </lineage>
</organism>
<evidence type="ECO:0000256" key="11">
    <source>
        <dbReference type="SAM" id="Phobius"/>
    </source>
</evidence>
<dbReference type="InterPro" id="IPR034016">
    <property type="entry name" value="M1_APN-typ"/>
</dbReference>
<dbReference type="SUPFAM" id="SSF63737">
    <property type="entry name" value="Leukotriene A4 hydrolase N-terminal domain"/>
    <property type="match status" value="2"/>
</dbReference>
<keyword evidence="7" id="KW-0482">Metalloprotease</keyword>
<evidence type="ECO:0000256" key="10">
    <source>
        <dbReference type="PIRSR" id="PIRSR634016-4"/>
    </source>
</evidence>
<feature type="binding site" evidence="9">
    <location>
        <position position="1309"/>
    </location>
    <ligand>
        <name>Zn(2+)</name>
        <dbReference type="ChEBI" id="CHEBI:29105"/>
        <note>catalytic</note>
    </ligand>
</feature>
<dbReference type="Proteomes" id="UP000887569">
    <property type="component" value="Unplaced"/>
</dbReference>
<evidence type="ECO:0000313" key="15">
    <source>
        <dbReference type="Proteomes" id="UP000887569"/>
    </source>
</evidence>
<dbReference type="Gene3D" id="2.60.40.1910">
    <property type="match status" value="2"/>
</dbReference>
<sequence>VCKQVHIVSVGELAIAVVDKMIWAVLLLVVAPAAIGQNFIPDRQRMLKKGALYDGDHEIRGQARYADSFLPGSTGERERRIPEFVEPIEYFVQIQPYFENDKVELRKEKNMTFDGRCTFIFRVKQQTRNVTLHSLRLDYESVNLMDEEGMPLTTECNFSFNETLNHIIIDTGADLIVGKTYMLQFVYTGTIHDYLDTGLYYTSYVDTSGTSHFMLATHLEPARARWVFPCLDEPAYKAVFHITLIYPKGLVALANAMERTPVSMKSSLDGWEVIQFPPSLKMSTYLVAFAIGPYVKAEKIEHGILVRSWGWTGQEEYLEFAVNASAKCLHRMGIYLNYTYPYKKSDQIGLPEFIAGAMENYGLIVYRYQYVAIHPKISTTEAKEAAARVICHELSHQWFGNTVTAAWWDDLFLNEGFAAFFERFIMKKAIPEQTPYIETKWYSQRVQPSLVADANLASSHPLYAYNGPEFDTITYGKGASVLRMIYSVVGNDVFRSALHDYIEEYQFSNAVHQNLFDKFTAHSKNITDWCGRPLNATSFLNPWFHQQDFPLVTVTNNQLMDPAVVSQEPFNDRSVLPKSDYNYSWPIPFIYRDYRNSYQNSQNTSQWIEPAYEQCPSTSHNRALHWNIGNAGSWAHLRVQYDDVGFARVMDRLKANRDDFAMEDRMELIGDELALLKRRSAANEPFSYKNLIAVLKAVIPNSSRFGAFEMAELVLPTLEAIFMDGPDYVLFQKLIQKLLEENYGLLGFNVTSEDWDTNIARYKMLPYMVRYEVGTALDDGYKLFQKFITECRDTKTGVEDCSTIHPDVRRAVYCAGSRKGTQEEFGVLLKLFDQQVKNNYYFYGEYFAMLQGMACSARPNDMNEVIKRGLIDFKYRSTIFFYNVLNPNGSQWMADYLVANQTDVLKSANLDEYLDAMTSTWYTQDRLDQLADIKTKLQSMNEQQLNLFDTYYNRTVTYVEWWNKYYPDLSRVLYDAFVIGPFDMENWNTRLPRYFEALSYNIKIRPHFPGSAKYPWYKNMTFEGSVDIDFAVINKTSEIKLNSHRMVIEKTNVQLRQQSTGQTYKIDRVVKDLDYAFLTLQTTAPLDAGSNWTLSFNYTGFVFGVPSKGVYTNTNFFEFNGKMAWIFSTYFESGPSARSLLPCFDEPDYKATWKMTLEHPADMIALGNMPDNGFTIQPDGWAVTRFSPTPLMSSYLLAVAAGHFASLETVSETDVLIRVWAWTGMEAYAETALKVVAAQVDFMATYFDCPYPLPKLDMLALPQYTTMTGAEEHWGFIHMAYRRALIDPLYASAQTYADVARVSAHETVHQWYGNLVTMKFWPLIFLNEAFANYWETFGVEKAFPTQSRYNKFERFRKALSAYVTDSSVDTSKPVVPDGPSYFTGIPYNKGASLLHMLSNTISPSVLQLGLQQYLKKYQFSNADDVQLWAEITEAARNQNVSDWNGNPLNVQELMDPWIYQATYPVLKVTNQRGTVTYTQEPFIVNTSALQPSPFNFTWIIPVSSQNSAGTSFHYFVGANGSNTFWTRPFAADEWQVDNPAFRGFFRVWYDEDTWNPILNELKNNPLVFDELTRAQLISDAVALQERGSLNWARVLDLLFTLKDEKELAPWYAARTTLNLFLEMFQNSLHWTEMKAFIGRIVDERYKALAWKQNDDWSYDFLSTYITEWACTVDHGDCRSNASASFKEFVTFCERSKSGTGKCNRMPYAMRLPQYCWGTYMNPDVTDVVSQMYRWFEQNSKYFARDSDNLLEAQACTTNAARINALIRDALTGNLPADILTYIGKRGNGQYLWEYFVKHPDEVKYGVVNTIDYMTAAMAQWSDTSQAEEFLNGTEGATLSSDDRHAIENAEKTVENRRQWLQTNEAEIAAWLTKNRGSFFE</sequence>
<evidence type="ECO:0000313" key="17">
    <source>
        <dbReference type="WBParaSite" id="PgR003_g014_t03"/>
    </source>
</evidence>
<dbReference type="InterPro" id="IPR014782">
    <property type="entry name" value="Peptidase_M1_dom"/>
</dbReference>
<evidence type="ECO:0000313" key="16">
    <source>
        <dbReference type="WBParaSite" id="PgR003_g014_t02"/>
    </source>
</evidence>
<evidence type="ECO:0000256" key="4">
    <source>
        <dbReference type="ARBA" id="ARBA00022723"/>
    </source>
</evidence>
<dbReference type="InterPro" id="IPR001930">
    <property type="entry name" value="Peptidase_M1"/>
</dbReference>
<dbReference type="GO" id="GO:0005737">
    <property type="term" value="C:cytoplasm"/>
    <property type="evidence" value="ECO:0007669"/>
    <property type="project" value="TreeGrafter"/>
</dbReference>
<evidence type="ECO:0000256" key="6">
    <source>
        <dbReference type="ARBA" id="ARBA00022833"/>
    </source>
</evidence>
<dbReference type="InterPro" id="IPR027268">
    <property type="entry name" value="Peptidase_M4/M1_CTD_sf"/>
</dbReference>
<evidence type="ECO:0000256" key="5">
    <source>
        <dbReference type="ARBA" id="ARBA00022801"/>
    </source>
</evidence>
<evidence type="ECO:0000259" key="14">
    <source>
        <dbReference type="Pfam" id="PF17900"/>
    </source>
</evidence>
<comment type="similarity">
    <text evidence="1">Belongs to the peptidase M1 family.</text>
</comment>
<evidence type="ECO:0000256" key="7">
    <source>
        <dbReference type="ARBA" id="ARBA00023049"/>
    </source>
</evidence>
<feature type="domain" description="Aminopeptidase N-like N-terminal" evidence="14">
    <location>
        <begin position="87"/>
        <end position="286"/>
    </location>
</feature>
<dbReference type="Pfam" id="PF01433">
    <property type="entry name" value="Peptidase_M1"/>
    <property type="match status" value="2"/>
</dbReference>
<dbReference type="GO" id="GO:0005615">
    <property type="term" value="C:extracellular space"/>
    <property type="evidence" value="ECO:0007669"/>
    <property type="project" value="TreeGrafter"/>
</dbReference>
<dbReference type="GO" id="GO:0008270">
    <property type="term" value="F:zinc ion binding"/>
    <property type="evidence" value="ECO:0007669"/>
    <property type="project" value="InterPro"/>
</dbReference>
<feature type="transmembrane region" description="Helical" evidence="11">
    <location>
        <begin position="21"/>
        <end position="40"/>
    </location>
</feature>
<evidence type="ECO:0000256" key="9">
    <source>
        <dbReference type="PIRSR" id="PIRSR634016-3"/>
    </source>
</evidence>
<evidence type="ECO:0000259" key="13">
    <source>
        <dbReference type="Pfam" id="PF11838"/>
    </source>
</evidence>
<keyword evidence="11" id="KW-0472">Membrane</keyword>
<keyword evidence="3" id="KW-0645">Protease</keyword>
<dbReference type="Gene3D" id="1.10.390.10">
    <property type="entry name" value="Neutral Protease Domain 2"/>
    <property type="match status" value="2"/>
</dbReference>
<dbReference type="GO" id="GO:0016020">
    <property type="term" value="C:membrane"/>
    <property type="evidence" value="ECO:0007669"/>
    <property type="project" value="TreeGrafter"/>
</dbReference>
<dbReference type="FunFam" id="1.10.390.10:FF:000013">
    <property type="entry name" value="Aminopeptidase N"/>
    <property type="match status" value="1"/>
</dbReference>